<dbReference type="NCBIfam" id="TIGR00536">
    <property type="entry name" value="hemK_fam"/>
    <property type="match status" value="1"/>
</dbReference>
<gene>
    <name evidence="4" type="primary">prmC</name>
    <name evidence="7" type="ORF">RM6536_0145</name>
</gene>
<evidence type="ECO:0000259" key="5">
    <source>
        <dbReference type="Pfam" id="PF13649"/>
    </source>
</evidence>
<evidence type="ECO:0000256" key="2">
    <source>
        <dbReference type="ARBA" id="ARBA00022679"/>
    </source>
</evidence>
<keyword evidence="1 4" id="KW-0489">Methyltransferase</keyword>
<keyword evidence="3 4" id="KW-0949">S-adenosyl-L-methionine</keyword>
<dbReference type="RefSeq" id="WP_060823646.1">
    <property type="nucleotide sequence ID" value="NZ_AP014938.1"/>
</dbReference>
<dbReference type="GO" id="GO:0102559">
    <property type="term" value="F:peptide chain release factor N(5)-glutamine methyltransferase activity"/>
    <property type="evidence" value="ECO:0007669"/>
    <property type="project" value="UniProtKB-EC"/>
</dbReference>
<dbReference type="InterPro" id="IPR004556">
    <property type="entry name" value="HemK-like"/>
</dbReference>
<dbReference type="Gene3D" id="3.40.50.150">
    <property type="entry name" value="Vaccinia Virus protein VP39"/>
    <property type="match status" value="1"/>
</dbReference>
<dbReference type="SUPFAM" id="SSF53335">
    <property type="entry name" value="S-adenosyl-L-methionine-dependent methyltransferases"/>
    <property type="match status" value="1"/>
</dbReference>
<keyword evidence="2 4" id="KW-0808">Transferase</keyword>
<dbReference type="GO" id="GO:0003676">
    <property type="term" value="F:nucleic acid binding"/>
    <property type="evidence" value="ECO:0007669"/>
    <property type="project" value="InterPro"/>
</dbReference>
<comment type="catalytic activity">
    <reaction evidence="4">
        <text>L-glutaminyl-[peptide chain release factor] + S-adenosyl-L-methionine = N(5)-methyl-L-glutaminyl-[peptide chain release factor] + S-adenosyl-L-homocysteine + H(+)</text>
        <dbReference type="Rhea" id="RHEA:42896"/>
        <dbReference type="Rhea" id="RHEA-COMP:10271"/>
        <dbReference type="Rhea" id="RHEA-COMP:10272"/>
        <dbReference type="ChEBI" id="CHEBI:15378"/>
        <dbReference type="ChEBI" id="CHEBI:30011"/>
        <dbReference type="ChEBI" id="CHEBI:57856"/>
        <dbReference type="ChEBI" id="CHEBI:59789"/>
        <dbReference type="ChEBI" id="CHEBI:61891"/>
        <dbReference type="EC" id="2.1.1.297"/>
    </reaction>
</comment>
<dbReference type="PATRIC" id="fig|43675.28.peg.151"/>
<dbReference type="PROSITE" id="PS00092">
    <property type="entry name" value="N6_MTASE"/>
    <property type="match status" value="1"/>
</dbReference>
<organism evidence="7">
    <name type="scientific">Rothia mucilaginosa</name>
    <dbReference type="NCBI Taxonomy" id="43675"/>
    <lineage>
        <taxon>Bacteria</taxon>
        <taxon>Bacillati</taxon>
        <taxon>Actinomycetota</taxon>
        <taxon>Actinomycetes</taxon>
        <taxon>Micrococcales</taxon>
        <taxon>Micrococcaceae</taxon>
        <taxon>Rothia</taxon>
    </lineage>
</organism>
<dbReference type="InterPro" id="IPR040758">
    <property type="entry name" value="PrmC_N"/>
</dbReference>
<evidence type="ECO:0000256" key="4">
    <source>
        <dbReference type="HAMAP-Rule" id="MF_02126"/>
    </source>
</evidence>
<dbReference type="InterPro" id="IPR019874">
    <property type="entry name" value="RF_methyltr_PrmC"/>
</dbReference>
<comment type="similarity">
    <text evidence="4">Belongs to the protein N5-glutamine methyltransferase family. PrmC subfamily.</text>
</comment>
<reference evidence="8" key="1">
    <citation type="submission" date="2015-08" db="EMBL/GenBank/DDBJ databases">
        <title>Complete genome sequence of Rothia mucilaginosa strain NUM-Rm6536.</title>
        <authorList>
            <person name="Nambu T."/>
        </authorList>
    </citation>
    <scope>NUCLEOTIDE SEQUENCE [LARGE SCALE GENOMIC DNA]</scope>
    <source>
        <strain evidence="8">NUM-Rm6536</strain>
    </source>
</reference>
<evidence type="ECO:0000313" key="7">
    <source>
        <dbReference type="EMBL" id="BAS19392.1"/>
    </source>
</evidence>
<dbReference type="InterPro" id="IPR050320">
    <property type="entry name" value="N5-glutamine_MTase"/>
</dbReference>
<feature type="domain" description="Release factor glutamine methyltransferase N-terminal" evidence="6">
    <location>
        <begin position="15"/>
        <end position="86"/>
    </location>
</feature>
<dbReference type="HAMAP" id="MF_02126">
    <property type="entry name" value="RF_methyltr_PrmC"/>
    <property type="match status" value="1"/>
</dbReference>
<dbReference type="Pfam" id="PF13649">
    <property type="entry name" value="Methyltransf_25"/>
    <property type="match status" value="1"/>
</dbReference>
<evidence type="ECO:0000256" key="3">
    <source>
        <dbReference type="ARBA" id="ARBA00022691"/>
    </source>
</evidence>
<dbReference type="NCBIfam" id="TIGR03534">
    <property type="entry name" value="RF_mod_PrmC"/>
    <property type="match status" value="1"/>
</dbReference>
<protein>
    <recommendedName>
        <fullName evidence="4">Release factor glutamine methyltransferase</fullName>
        <shortName evidence="4">RF MTase</shortName>
        <ecNumber evidence="4">2.1.1.297</ecNumber>
    </recommendedName>
    <alternativeName>
        <fullName evidence="4">N5-glutamine methyltransferase PrmC</fullName>
    </alternativeName>
    <alternativeName>
        <fullName evidence="4">Protein-(glutamine-N5) MTase PrmC</fullName>
    </alternativeName>
    <alternativeName>
        <fullName evidence="4">Protein-glutamine N-methyltransferase PrmC</fullName>
    </alternativeName>
</protein>
<dbReference type="Gene3D" id="1.10.8.10">
    <property type="entry name" value="DNA helicase RuvA subunit, C-terminal domain"/>
    <property type="match status" value="1"/>
</dbReference>
<comment type="caution">
    <text evidence="4">Lacks conserved residue(s) required for the propagation of feature annotation.</text>
</comment>
<dbReference type="PANTHER" id="PTHR18895:SF74">
    <property type="entry name" value="MTRF1L RELEASE FACTOR GLUTAMINE METHYLTRANSFERASE"/>
    <property type="match status" value="1"/>
</dbReference>
<accession>A0A0K2RXS4</accession>
<feature type="domain" description="Methyltransferase" evidence="5">
    <location>
        <begin position="138"/>
        <end position="207"/>
    </location>
</feature>
<dbReference type="GO" id="GO:0032259">
    <property type="term" value="P:methylation"/>
    <property type="evidence" value="ECO:0007669"/>
    <property type="project" value="UniProtKB-KW"/>
</dbReference>
<dbReference type="InterPro" id="IPR041698">
    <property type="entry name" value="Methyltransf_25"/>
</dbReference>
<comment type="function">
    <text evidence="4">Methylates the class 1 translation termination release factors RF1/PrfA and RF2/PrfB on the glutamine residue of the universally conserved GGQ motif.</text>
</comment>
<name>A0A0K2RXS4_9MICC</name>
<dbReference type="Proteomes" id="UP000066203">
    <property type="component" value="Chromosome"/>
</dbReference>
<sequence>MKVNVHDPRGEELAQVLTRATAALAQVPSPRVDAELLAAHLLYDGSRSRLQHAALMGERLTPEQVAEYEALVARRACREPLQHITGSAPFYRLELSVGPGVFVPRPETELLVEEALKVLNTRTKSASGTKSATGQLRIVDLCTGSGAIAAAIKSELPNAQVFAVELSEDAIPYTRKNLEPLGVHLVQGDALTALPELAGTFDAVLSNPPYIPPANVPADPEAALHDPDMALYGGGEDGMQMPSAIAARAFELLAPGGLFIMEHDDTQEEAVAKLLARVGFERCYPVRDLNNRPRHSVGYKPRPLEPLD</sequence>
<proteinExistence type="inferred from homology"/>
<evidence type="ECO:0000259" key="6">
    <source>
        <dbReference type="Pfam" id="PF17827"/>
    </source>
</evidence>
<feature type="binding site" evidence="4">
    <location>
        <position position="207"/>
    </location>
    <ligand>
        <name>S-adenosyl-L-methionine</name>
        <dbReference type="ChEBI" id="CHEBI:59789"/>
    </ligand>
</feature>
<dbReference type="PANTHER" id="PTHR18895">
    <property type="entry name" value="HEMK METHYLTRANSFERASE"/>
    <property type="match status" value="1"/>
</dbReference>
<dbReference type="InterPro" id="IPR029063">
    <property type="entry name" value="SAM-dependent_MTases_sf"/>
</dbReference>
<dbReference type="Pfam" id="PF17827">
    <property type="entry name" value="PrmC_N"/>
    <property type="match status" value="1"/>
</dbReference>
<evidence type="ECO:0000256" key="1">
    <source>
        <dbReference type="ARBA" id="ARBA00022603"/>
    </source>
</evidence>
<dbReference type="EC" id="2.1.1.297" evidence="4"/>
<feature type="binding site" evidence="4">
    <location>
        <begin position="207"/>
        <end position="210"/>
    </location>
    <ligand>
        <name>substrate</name>
    </ligand>
</feature>
<dbReference type="EMBL" id="AP014938">
    <property type="protein sequence ID" value="BAS19392.1"/>
    <property type="molecule type" value="Genomic_DNA"/>
</dbReference>
<dbReference type="AlphaFoldDB" id="A0A0K2RXS4"/>
<evidence type="ECO:0000313" key="8">
    <source>
        <dbReference type="Proteomes" id="UP000066203"/>
    </source>
</evidence>
<feature type="binding site" evidence="4">
    <location>
        <position position="165"/>
    </location>
    <ligand>
        <name>S-adenosyl-L-methionine</name>
        <dbReference type="ChEBI" id="CHEBI:59789"/>
    </ligand>
</feature>
<dbReference type="CDD" id="cd02440">
    <property type="entry name" value="AdoMet_MTases"/>
    <property type="match status" value="1"/>
</dbReference>
<dbReference type="InterPro" id="IPR002052">
    <property type="entry name" value="DNA_methylase_N6_adenine_CS"/>
</dbReference>